<comment type="subcellular location">
    <subcellularLocation>
        <location evidence="1">Nucleus</location>
    </subcellularLocation>
</comment>
<reference evidence="8 9" key="1">
    <citation type="submission" date="2024-01" db="EMBL/GenBank/DDBJ databases">
        <title>The genomes of 5 underutilized Papilionoideae crops provide insights into root nodulation and disease resistanc.</title>
        <authorList>
            <person name="Jiang F."/>
        </authorList>
    </citation>
    <scope>NUCLEOTIDE SEQUENCE [LARGE SCALE GENOMIC DNA]</scope>
    <source>
        <strain evidence="8">LVBAO_FW01</strain>
        <tissue evidence="8">Leaves</tissue>
    </source>
</reference>
<evidence type="ECO:0000256" key="2">
    <source>
        <dbReference type="ARBA" id="ARBA00023015"/>
    </source>
</evidence>
<accession>A0AAN9LWW2</accession>
<feature type="domain" description="TF-B3" evidence="7">
    <location>
        <begin position="212"/>
        <end position="309"/>
    </location>
</feature>
<dbReference type="PROSITE" id="PS50863">
    <property type="entry name" value="B3"/>
    <property type="match status" value="2"/>
</dbReference>
<dbReference type="InterPro" id="IPR050655">
    <property type="entry name" value="Plant_B3_domain"/>
</dbReference>
<dbReference type="Proteomes" id="UP001367508">
    <property type="component" value="Unassembled WGS sequence"/>
</dbReference>
<evidence type="ECO:0000256" key="4">
    <source>
        <dbReference type="ARBA" id="ARBA00023163"/>
    </source>
</evidence>
<keyword evidence="4" id="KW-0804">Transcription</keyword>
<dbReference type="SMART" id="SM01019">
    <property type="entry name" value="B3"/>
    <property type="match status" value="2"/>
</dbReference>
<evidence type="ECO:0000313" key="8">
    <source>
        <dbReference type="EMBL" id="KAK7343346.1"/>
    </source>
</evidence>
<evidence type="ECO:0000256" key="5">
    <source>
        <dbReference type="ARBA" id="ARBA00023242"/>
    </source>
</evidence>
<keyword evidence="3" id="KW-0238">DNA-binding</keyword>
<dbReference type="PANTHER" id="PTHR31920">
    <property type="entry name" value="B3 DOMAIN-CONTAINING"/>
    <property type="match status" value="1"/>
</dbReference>
<sequence length="489" mass="56513">MSFQVNLHFFKKIEENSLRNGELRIPRSFVHNCWKGVSNPVHLLLPNGAKWEVNWKKLDSEVWLTNNWKKFAEFYALDEDYLLVFRYVGKSRFQVVIFDQSALEIRYPLLDAEENVDSLRQSKRPKSPLPFSPTKKIKTNPNEEPKRYSTQPVETEHAQFRRTKLEMKKFNADFDNAKPKITGGGGIIHVNRRCSNSEALERAKAFSSENPFFIRKMRPSYIERHVLAIPGYFIRAYQKKKDGSVTLWVCKERTWNVKFKLNGGNGQLHLTTGWKKFAKDNNLKLGDVCVFEQTKSTGISFRVVIFRDIEESSHPLFQAHGDEANSRKQTGLQSEFAQRDIEGIPKMYPRTNFEDSENQRITFPGYNNKTSENHFTITIKSTEWNYKTVPTKFLRNHAIGNVNYYATLQVGKKSWLVKLHYYPKYNFGRFSAVGIQEVLSAIFKSNHCGLISALIGPWVAMDSTMSHKGKGAIFVFGEIGWVLSICCSE</sequence>
<dbReference type="CDD" id="cd10017">
    <property type="entry name" value="B3_DNA"/>
    <property type="match status" value="2"/>
</dbReference>
<gene>
    <name evidence="8" type="ORF">VNO77_12011</name>
</gene>
<dbReference type="InterPro" id="IPR015300">
    <property type="entry name" value="DNA-bd_pseudobarrel_sf"/>
</dbReference>
<dbReference type="PANTHER" id="PTHR31920:SF108">
    <property type="entry name" value="B3 DOMAIN-CONTAINING TRANSCRIPTION FACTOR VRN1-LIKE"/>
    <property type="match status" value="1"/>
</dbReference>
<dbReference type="SUPFAM" id="SSF101936">
    <property type="entry name" value="DNA-binding pseudobarrel domain"/>
    <property type="match status" value="2"/>
</dbReference>
<dbReference type="AlphaFoldDB" id="A0AAN9LWW2"/>
<keyword evidence="9" id="KW-1185">Reference proteome</keyword>
<protein>
    <recommendedName>
        <fullName evidence="7">TF-B3 domain-containing protein</fullName>
    </recommendedName>
</protein>
<evidence type="ECO:0000256" key="1">
    <source>
        <dbReference type="ARBA" id="ARBA00004123"/>
    </source>
</evidence>
<dbReference type="GO" id="GO:0003677">
    <property type="term" value="F:DNA binding"/>
    <property type="evidence" value="ECO:0007669"/>
    <property type="project" value="UniProtKB-KW"/>
</dbReference>
<keyword evidence="2" id="KW-0805">Transcription regulation</keyword>
<organism evidence="8 9">
    <name type="scientific">Canavalia gladiata</name>
    <name type="common">Sword bean</name>
    <name type="synonym">Dolichos gladiatus</name>
    <dbReference type="NCBI Taxonomy" id="3824"/>
    <lineage>
        <taxon>Eukaryota</taxon>
        <taxon>Viridiplantae</taxon>
        <taxon>Streptophyta</taxon>
        <taxon>Embryophyta</taxon>
        <taxon>Tracheophyta</taxon>
        <taxon>Spermatophyta</taxon>
        <taxon>Magnoliopsida</taxon>
        <taxon>eudicotyledons</taxon>
        <taxon>Gunneridae</taxon>
        <taxon>Pentapetalae</taxon>
        <taxon>rosids</taxon>
        <taxon>fabids</taxon>
        <taxon>Fabales</taxon>
        <taxon>Fabaceae</taxon>
        <taxon>Papilionoideae</taxon>
        <taxon>50 kb inversion clade</taxon>
        <taxon>NPAAA clade</taxon>
        <taxon>indigoferoid/millettioid clade</taxon>
        <taxon>Phaseoleae</taxon>
        <taxon>Canavalia</taxon>
    </lineage>
</organism>
<feature type="domain" description="TF-B3" evidence="7">
    <location>
        <begin position="8"/>
        <end position="101"/>
    </location>
</feature>
<dbReference type="Gene3D" id="2.40.330.10">
    <property type="entry name" value="DNA-binding pseudobarrel domain"/>
    <property type="match status" value="2"/>
</dbReference>
<name>A0AAN9LWW2_CANGL</name>
<feature type="region of interest" description="Disordered" evidence="6">
    <location>
        <begin position="118"/>
        <end position="155"/>
    </location>
</feature>
<dbReference type="Pfam" id="PF02362">
    <property type="entry name" value="B3"/>
    <property type="match status" value="2"/>
</dbReference>
<dbReference type="EMBL" id="JAYMYQ010000003">
    <property type="protein sequence ID" value="KAK7343346.1"/>
    <property type="molecule type" value="Genomic_DNA"/>
</dbReference>
<comment type="caution">
    <text evidence="8">The sequence shown here is derived from an EMBL/GenBank/DDBJ whole genome shotgun (WGS) entry which is preliminary data.</text>
</comment>
<dbReference type="GO" id="GO:0005634">
    <property type="term" value="C:nucleus"/>
    <property type="evidence" value="ECO:0007669"/>
    <property type="project" value="UniProtKB-SubCell"/>
</dbReference>
<evidence type="ECO:0000313" key="9">
    <source>
        <dbReference type="Proteomes" id="UP001367508"/>
    </source>
</evidence>
<evidence type="ECO:0000256" key="3">
    <source>
        <dbReference type="ARBA" id="ARBA00023125"/>
    </source>
</evidence>
<dbReference type="InterPro" id="IPR003340">
    <property type="entry name" value="B3_DNA-bd"/>
</dbReference>
<evidence type="ECO:0000259" key="7">
    <source>
        <dbReference type="PROSITE" id="PS50863"/>
    </source>
</evidence>
<keyword evidence="5" id="KW-0539">Nucleus</keyword>
<evidence type="ECO:0000256" key="6">
    <source>
        <dbReference type="SAM" id="MobiDB-lite"/>
    </source>
</evidence>
<proteinExistence type="predicted"/>